<evidence type="ECO:0000256" key="4">
    <source>
        <dbReference type="ARBA" id="ARBA00023163"/>
    </source>
</evidence>
<keyword evidence="3" id="KW-0238">DNA-binding</keyword>
<proteinExistence type="inferred from homology"/>
<evidence type="ECO:0000256" key="2">
    <source>
        <dbReference type="ARBA" id="ARBA00023015"/>
    </source>
</evidence>
<dbReference type="SUPFAM" id="SSF100950">
    <property type="entry name" value="NagB/RpiA/CoA transferase-like"/>
    <property type="match status" value="1"/>
</dbReference>
<dbReference type="InterPro" id="IPR055247">
    <property type="entry name" value="InsJ-like_HTH"/>
</dbReference>
<dbReference type="Proteomes" id="UP001172731">
    <property type="component" value="Unassembled WGS sequence"/>
</dbReference>
<reference evidence="7" key="1">
    <citation type="submission" date="2021-06" db="EMBL/GenBank/DDBJ databases">
        <title>Genome-based taxonomic framework of Microbacterium strains isolated from marine environment, the description of four new species and reclassification of four preexisting species.</title>
        <authorList>
            <person name="Lee S.D."/>
            <person name="Kim S.-M."/>
            <person name="Byeon Y.-S."/>
            <person name="Yang H.L."/>
            <person name="Kim I.S."/>
        </authorList>
    </citation>
    <scope>NUCLEOTIDE SEQUENCE</scope>
    <source>
        <strain evidence="7">KACC 20510</strain>
    </source>
</reference>
<dbReference type="Pfam" id="PF04198">
    <property type="entry name" value="Sugar-bind"/>
    <property type="match status" value="1"/>
</dbReference>
<dbReference type="RefSeq" id="WP_301135677.1">
    <property type="nucleotide sequence ID" value="NZ_BAAAUQ010000024.1"/>
</dbReference>
<evidence type="ECO:0000313" key="7">
    <source>
        <dbReference type="EMBL" id="MDN4465639.1"/>
    </source>
</evidence>
<keyword evidence="8" id="KW-1185">Reference proteome</keyword>
<dbReference type="EMBL" id="JAHWXI010000026">
    <property type="protein sequence ID" value="MDN4465639.1"/>
    <property type="molecule type" value="Genomic_DNA"/>
</dbReference>
<gene>
    <name evidence="7" type="ORF">KZC48_14725</name>
</gene>
<comment type="caution">
    <text evidence="7">The sequence shown here is derived from an EMBL/GenBank/DDBJ whole genome shotgun (WGS) entry which is preliminary data.</text>
</comment>
<dbReference type="Pfam" id="PF13518">
    <property type="entry name" value="HTH_28"/>
    <property type="match status" value="1"/>
</dbReference>
<evidence type="ECO:0000259" key="5">
    <source>
        <dbReference type="Pfam" id="PF04198"/>
    </source>
</evidence>
<feature type="domain" description="Sugar-binding" evidence="5">
    <location>
        <begin position="51"/>
        <end position="294"/>
    </location>
</feature>
<evidence type="ECO:0000256" key="1">
    <source>
        <dbReference type="ARBA" id="ARBA00010466"/>
    </source>
</evidence>
<evidence type="ECO:0000313" key="8">
    <source>
        <dbReference type="Proteomes" id="UP001172731"/>
    </source>
</evidence>
<dbReference type="PANTHER" id="PTHR34294">
    <property type="entry name" value="TRANSCRIPTIONAL REGULATOR-RELATED"/>
    <property type="match status" value="1"/>
</dbReference>
<organism evidence="7 8">
    <name type="scientific">Microbacterium aurantiacum</name>
    <dbReference type="NCBI Taxonomy" id="162393"/>
    <lineage>
        <taxon>Bacteria</taxon>
        <taxon>Bacillati</taxon>
        <taxon>Actinomycetota</taxon>
        <taxon>Actinomycetes</taxon>
        <taxon>Micrococcales</taxon>
        <taxon>Microbacteriaceae</taxon>
        <taxon>Microbacterium</taxon>
    </lineage>
</organism>
<keyword evidence="2" id="KW-0805">Transcription regulation</keyword>
<dbReference type="Gene3D" id="3.40.50.1360">
    <property type="match status" value="1"/>
</dbReference>
<sequence>MAHKFYKQGMPQTEIARDLGVSRFKVARWIERALEEGIVRIEISLPGNVDAELSIALAERFGLRRALVVTPEDSSQGTLYDALGRCAADLLAETVQPGEVLGVTSGRTLISMAGHLRGLSTCDVVQLSGLVGSHSENAAEVIRRMVGRNRGRAYSIYAPLLVRDAVTATALRAEPSVAGAVSRFPDVTTAVIAIGSWSPPDSQMYTALEPETRAELVELGVRAEVCATPLDVDGKPVAALADRTIAIDHETLLKVPEIIAIAGGVRKHAAIRAVLAGGFVISLVTDSATARYLLD</sequence>
<dbReference type="InterPro" id="IPR051054">
    <property type="entry name" value="SorC_transcr_regulators"/>
</dbReference>
<evidence type="ECO:0000259" key="6">
    <source>
        <dbReference type="Pfam" id="PF13518"/>
    </source>
</evidence>
<dbReference type="SUPFAM" id="SSF46689">
    <property type="entry name" value="Homeodomain-like"/>
    <property type="match status" value="1"/>
</dbReference>
<keyword evidence="4" id="KW-0804">Transcription</keyword>
<accession>A0ABT8FWF6</accession>
<feature type="domain" description="Insertion element IS150 protein InsJ-like helix-turn-helix" evidence="6">
    <location>
        <begin position="5"/>
        <end position="39"/>
    </location>
</feature>
<dbReference type="InterPro" id="IPR009057">
    <property type="entry name" value="Homeodomain-like_sf"/>
</dbReference>
<comment type="similarity">
    <text evidence="1">Belongs to the SorC transcriptional regulatory family.</text>
</comment>
<dbReference type="PANTHER" id="PTHR34294:SF1">
    <property type="entry name" value="TRANSCRIPTIONAL REGULATOR LSRR"/>
    <property type="match status" value="1"/>
</dbReference>
<name>A0ABT8FWF6_9MICO</name>
<protein>
    <submittedName>
        <fullName evidence="7">Helix-turn-helix domain-containing protein</fullName>
    </submittedName>
</protein>
<evidence type="ECO:0000256" key="3">
    <source>
        <dbReference type="ARBA" id="ARBA00023125"/>
    </source>
</evidence>
<dbReference type="InterPro" id="IPR037171">
    <property type="entry name" value="NagB/RpiA_transferase-like"/>
</dbReference>
<dbReference type="InterPro" id="IPR007324">
    <property type="entry name" value="Sugar-bd_dom_put"/>
</dbReference>
<dbReference type="Gene3D" id="1.10.10.60">
    <property type="entry name" value="Homeodomain-like"/>
    <property type="match status" value="1"/>
</dbReference>